<dbReference type="SUPFAM" id="SSF69318">
    <property type="entry name" value="Integrin alpha N-terminal domain"/>
    <property type="match status" value="1"/>
</dbReference>
<proteinExistence type="predicted"/>
<dbReference type="EMBL" id="AQQR01000006">
    <property type="protein sequence ID" value="OWU72667.1"/>
    <property type="molecule type" value="Genomic_DNA"/>
</dbReference>
<reference evidence="2 3" key="1">
    <citation type="submission" date="2013-04" db="EMBL/GenBank/DDBJ databases">
        <title>Oceanicola sp. 22II1-22F33 Genome Sequencing.</title>
        <authorList>
            <person name="Lai Q."/>
            <person name="Li G."/>
            <person name="Shao Z."/>
        </authorList>
    </citation>
    <scope>NUCLEOTIDE SEQUENCE [LARGE SCALE GENOMIC DNA]</scope>
    <source>
        <strain evidence="2 3">22II1-22F33</strain>
    </source>
</reference>
<dbReference type="InterPro" id="IPR028994">
    <property type="entry name" value="Integrin_alpha_N"/>
</dbReference>
<name>A0A225NGP6_9RHOB</name>
<evidence type="ECO:0000313" key="2">
    <source>
        <dbReference type="EMBL" id="OWU72667.1"/>
    </source>
</evidence>
<dbReference type="AlphaFoldDB" id="A0A225NGP6"/>
<dbReference type="InterPro" id="IPR013517">
    <property type="entry name" value="FG-GAP"/>
</dbReference>
<evidence type="ECO:0000256" key="1">
    <source>
        <dbReference type="ARBA" id="ARBA00022729"/>
    </source>
</evidence>
<evidence type="ECO:0008006" key="4">
    <source>
        <dbReference type="Google" id="ProtNLM"/>
    </source>
</evidence>
<keyword evidence="1" id="KW-0732">Signal</keyword>
<keyword evidence="3" id="KW-1185">Reference proteome</keyword>
<accession>A0A225NGP6</accession>
<protein>
    <recommendedName>
        <fullName evidence="4">Integrin</fullName>
    </recommendedName>
</protein>
<organism evidence="2 3">
    <name type="scientific">Marinibacterium profundimaris</name>
    <dbReference type="NCBI Taxonomy" id="1679460"/>
    <lineage>
        <taxon>Bacteria</taxon>
        <taxon>Pseudomonadati</taxon>
        <taxon>Pseudomonadota</taxon>
        <taxon>Alphaproteobacteria</taxon>
        <taxon>Rhodobacterales</taxon>
        <taxon>Paracoccaceae</taxon>
        <taxon>Marinibacterium</taxon>
    </lineage>
</organism>
<dbReference type="Proteomes" id="UP000215377">
    <property type="component" value="Unassembled WGS sequence"/>
</dbReference>
<dbReference type="Pfam" id="PF13517">
    <property type="entry name" value="FG-GAP_3"/>
    <property type="match status" value="1"/>
</dbReference>
<comment type="caution">
    <text evidence="2">The sequence shown here is derived from an EMBL/GenBank/DDBJ whole genome shotgun (WGS) entry which is preliminary data.</text>
</comment>
<gene>
    <name evidence="2" type="ORF">ATO3_16150</name>
</gene>
<sequence>MVLCLWHGAGGAVAQQITSARYVEPVTRYGHGVLGDAVEYGALRISVGQGADRLIRLPESHVFEDISPRLVDLDLDGRADAVMVVETDMARGAALALYGPTGKIAQTPHIGQTHRWLAPLGAADLDRDGRVEIAYVDRPHLARILRIWRFRDGALQPVAEARGLTNHRIGEAFISGGIRDCGAGPEIVTADAGWSRIMVSRLEAGRIATRPVGAFTGAAGMRAVLACR</sequence>
<evidence type="ECO:0000313" key="3">
    <source>
        <dbReference type="Proteomes" id="UP000215377"/>
    </source>
</evidence>